<proteinExistence type="predicted"/>
<comment type="caution">
    <text evidence="2">The sequence shown here is derived from an EMBL/GenBank/DDBJ whole genome shotgun (WGS) entry which is preliminary data.</text>
</comment>
<sequence length="137" mass="15013">MRTEPYEVAYGGEVDEVDEDADFDDKDLDGDDGLSDHDEDDDTTQSRSAGQHADASSDHLASGLGEVRSRPSIGEESGSLLRAGDDNRRDHHSKLDGKRHTSFRTNYNDMPRAISSLRGSNALLAVILQRVIKNIGE</sequence>
<name>A0A504YAI1_FASGI</name>
<keyword evidence="3" id="KW-1185">Reference proteome</keyword>
<dbReference type="Proteomes" id="UP000316759">
    <property type="component" value="Unassembled WGS sequence"/>
</dbReference>
<feature type="region of interest" description="Disordered" evidence="1">
    <location>
        <begin position="1"/>
        <end position="106"/>
    </location>
</feature>
<reference evidence="2 3" key="1">
    <citation type="submission" date="2019-04" db="EMBL/GenBank/DDBJ databases">
        <title>Annotation for the trematode Fasciola gigantica.</title>
        <authorList>
            <person name="Choi Y.-J."/>
        </authorList>
    </citation>
    <scope>NUCLEOTIDE SEQUENCE [LARGE SCALE GENOMIC DNA]</scope>
    <source>
        <strain evidence="2">Uganda_cow_1</strain>
    </source>
</reference>
<dbReference type="AlphaFoldDB" id="A0A504YAI1"/>
<evidence type="ECO:0000313" key="3">
    <source>
        <dbReference type="Proteomes" id="UP000316759"/>
    </source>
</evidence>
<dbReference type="STRING" id="46835.A0A504YAI1"/>
<accession>A0A504YAI1</accession>
<evidence type="ECO:0000256" key="1">
    <source>
        <dbReference type="SAM" id="MobiDB-lite"/>
    </source>
</evidence>
<gene>
    <name evidence="2" type="ORF">FGIG_00055</name>
</gene>
<organism evidence="2 3">
    <name type="scientific">Fasciola gigantica</name>
    <name type="common">Giant liver fluke</name>
    <dbReference type="NCBI Taxonomy" id="46835"/>
    <lineage>
        <taxon>Eukaryota</taxon>
        <taxon>Metazoa</taxon>
        <taxon>Spiralia</taxon>
        <taxon>Lophotrochozoa</taxon>
        <taxon>Platyhelminthes</taxon>
        <taxon>Trematoda</taxon>
        <taxon>Digenea</taxon>
        <taxon>Plagiorchiida</taxon>
        <taxon>Echinostomata</taxon>
        <taxon>Echinostomatoidea</taxon>
        <taxon>Fasciolidae</taxon>
        <taxon>Fasciola</taxon>
    </lineage>
</organism>
<feature type="compositionally biased region" description="Acidic residues" evidence="1">
    <location>
        <begin position="13"/>
        <end position="43"/>
    </location>
</feature>
<evidence type="ECO:0000313" key="2">
    <source>
        <dbReference type="EMBL" id="TPP57993.1"/>
    </source>
</evidence>
<feature type="compositionally biased region" description="Basic and acidic residues" evidence="1">
    <location>
        <begin position="83"/>
        <end position="99"/>
    </location>
</feature>
<dbReference type="EMBL" id="SUNJ01012496">
    <property type="protein sequence ID" value="TPP57993.1"/>
    <property type="molecule type" value="Genomic_DNA"/>
</dbReference>
<protein>
    <submittedName>
        <fullName evidence="2">Uncharacterized protein</fullName>
    </submittedName>
</protein>